<feature type="region of interest" description="Disordered" evidence="1">
    <location>
        <begin position="363"/>
        <end position="393"/>
    </location>
</feature>
<dbReference type="Pfam" id="PF02810">
    <property type="entry name" value="SEC-C"/>
    <property type="match status" value="1"/>
</dbReference>
<keyword evidence="3" id="KW-1185">Reference proteome</keyword>
<sequence>MNPLATFARNDRCWCGAGIKYKQCHGAIRPLSIPGESITRDDGDGDVWIAPHTKVTINGLHISPNGVGLTLPTGRPEARPVDVPPAVKTLLDVSAPTEVLTLPVLGRHRFDLYEHAGFRSGHTGDRDLLADAISGLSVAVMHALAAMGRSRQSQPTVLWNDDTEATRLLGQTLLWADHVCVADRVFDAIVNDRSDDALADALAHQERLRPLVEAGVVVPVPQELGVAAQATAVEQMTARDLRRAALVDWVRLQLVVEGPTAREAMLVTARDDTERWPRFWLYSRRGGEATARASMFGRPLLGTYDPNHNYEPWRQQVLDQATAWYVQRLNERLVTGETFTADYLTASPFEARLLARKGHCPTVRRTLRSGRTSPSSPTPTRLPWRGRRPRTRPWRTCAVRSDSPCVPHGRSAKALTRSPA</sequence>
<evidence type="ECO:0008006" key="4">
    <source>
        <dbReference type="Google" id="ProtNLM"/>
    </source>
</evidence>
<dbReference type="RefSeq" id="WP_173079811.1">
    <property type="nucleotide sequence ID" value="NZ_BLPG01000001.1"/>
</dbReference>
<feature type="compositionally biased region" description="Low complexity" evidence="1">
    <location>
        <begin position="369"/>
        <end position="383"/>
    </location>
</feature>
<reference evidence="2 3" key="1">
    <citation type="submission" date="2020-03" db="EMBL/GenBank/DDBJ databases">
        <title>Whole genome shotgun sequence of Phytohabitans rumicis NBRC 108638.</title>
        <authorList>
            <person name="Komaki H."/>
            <person name="Tamura T."/>
        </authorList>
    </citation>
    <scope>NUCLEOTIDE SEQUENCE [LARGE SCALE GENOMIC DNA]</scope>
    <source>
        <strain evidence="2 3">NBRC 108638</strain>
    </source>
</reference>
<dbReference type="Gene3D" id="3.10.450.50">
    <property type="match status" value="1"/>
</dbReference>
<organism evidence="2 3">
    <name type="scientific">Phytohabitans rumicis</name>
    <dbReference type="NCBI Taxonomy" id="1076125"/>
    <lineage>
        <taxon>Bacteria</taxon>
        <taxon>Bacillati</taxon>
        <taxon>Actinomycetota</taxon>
        <taxon>Actinomycetes</taxon>
        <taxon>Micromonosporales</taxon>
        <taxon>Micromonosporaceae</taxon>
    </lineage>
</organism>
<name>A0A6V8LBU4_9ACTN</name>
<feature type="compositionally biased region" description="Basic residues" evidence="1">
    <location>
        <begin position="384"/>
        <end position="393"/>
    </location>
</feature>
<dbReference type="Proteomes" id="UP000482960">
    <property type="component" value="Unassembled WGS sequence"/>
</dbReference>
<dbReference type="SUPFAM" id="SSF103642">
    <property type="entry name" value="Sec-C motif"/>
    <property type="match status" value="1"/>
</dbReference>
<dbReference type="EMBL" id="BLPG01000001">
    <property type="protein sequence ID" value="GFJ93100.1"/>
    <property type="molecule type" value="Genomic_DNA"/>
</dbReference>
<dbReference type="InterPro" id="IPR004027">
    <property type="entry name" value="SEC_C_motif"/>
</dbReference>
<gene>
    <name evidence="2" type="ORF">Prum_067420</name>
</gene>
<evidence type="ECO:0000313" key="2">
    <source>
        <dbReference type="EMBL" id="GFJ93100.1"/>
    </source>
</evidence>
<accession>A0A6V8LBU4</accession>
<protein>
    <recommendedName>
        <fullName evidence="4">SEC-C motif-containing protein</fullName>
    </recommendedName>
</protein>
<dbReference type="AlphaFoldDB" id="A0A6V8LBU4"/>
<evidence type="ECO:0000313" key="3">
    <source>
        <dbReference type="Proteomes" id="UP000482960"/>
    </source>
</evidence>
<feature type="region of interest" description="Disordered" evidence="1">
    <location>
        <begin position="401"/>
        <end position="420"/>
    </location>
</feature>
<evidence type="ECO:0000256" key="1">
    <source>
        <dbReference type="SAM" id="MobiDB-lite"/>
    </source>
</evidence>
<proteinExistence type="predicted"/>
<reference evidence="2 3" key="2">
    <citation type="submission" date="2020-03" db="EMBL/GenBank/DDBJ databases">
        <authorList>
            <person name="Ichikawa N."/>
            <person name="Kimura A."/>
            <person name="Kitahashi Y."/>
            <person name="Uohara A."/>
        </authorList>
    </citation>
    <scope>NUCLEOTIDE SEQUENCE [LARGE SCALE GENOMIC DNA]</scope>
    <source>
        <strain evidence="2 3">NBRC 108638</strain>
    </source>
</reference>
<comment type="caution">
    <text evidence="2">The sequence shown here is derived from an EMBL/GenBank/DDBJ whole genome shotgun (WGS) entry which is preliminary data.</text>
</comment>